<dbReference type="GO" id="GO:0016788">
    <property type="term" value="F:hydrolase activity, acting on ester bonds"/>
    <property type="evidence" value="ECO:0007669"/>
    <property type="project" value="InterPro"/>
</dbReference>
<dbReference type="Proteomes" id="UP000187344">
    <property type="component" value="Unassembled WGS sequence"/>
</dbReference>
<dbReference type="PIRSF" id="PIRSF005902">
    <property type="entry name" value="DNase_TatD"/>
    <property type="match status" value="1"/>
</dbReference>
<dbReference type="Pfam" id="PF01026">
    <property type="entry name" value="TatD_DNase"/>
    <property type="match status" value="1"/>
</dbReference>
<feature type="binding site" evidence="4">
    <location>
        <position position="6"/>
    </location>
    <ligand>
        <name>a divalent metal cation</name>
        <dbReference type="ChEBI" id="CHEBI:60240"/>
        <label>1</label>
    </ligand>
</feature>
<feature type="binding site" evidence="4">
    <location>
        <position position="154"/>
    </location>
    <ligand>
        <name>a divalent metal cation</name>
        <dbReference type="ChEBI" id="CHEBI:60240"/>
        <label>2</label>
    </ligand>
</feature>
<dbReference type="InterPro" id="IPR032466">
    <property type="entry name" value="Metal_Hydrolase"/>
</dbReference>
<organism evidence="5 6">
    <name type="scientific">Bartonella apis</name>
    <dbReference type="NCBI Taxonomy" id="1686310"/>
    <lineage>
        <taxon>Bacteria</taxon>
        <taxon>Pseudomonadati</taxon>
        <taxon>Pseudomonadota</taxon>
        <taxon>Alphaproteobacteria</taxon>
        <taxon>Hyphomicrobiales</taxon>
        <taxon>Bartonellaceae</taxon>
        <taxon>Bartonella</taxon>
    </lineage>
</organism>
<feature type="binding site" evidence="4">
    <location>
        <position position="128"/>
    </location>
    <ligand>
        <name>a divalent metal cation</name>
        <dbReference type="ChEBI" id="CHEBI:60240"/>
        <label>2</label>
    </ligand>
</feature>
<dbReference type="RefSeq" id="WP_075870674.1">
    <property type="nucleotide sequence ID" value="NZ_CALYQA010000003.1"/>
</dbReference>
<sequence>MLVDTHCHLDFETLSNELDDVVDRAHKAGVTRMVTISTLVRDMKKLLDITERFEDVYCSVGTHPSSSHEENDTTAEKLLEFEKNPKVVAIGEVGLDYHYDDATPTEQKHNFREHIVAARESLLPLVIHTRDADNDTRDILVEETKKGKFSFILHSFSSGEELAKTALELGGYISFSGILTFKNAENVRQIAKTVPIDRVLVETDSPYLAPVPFRGKTNEPSFVKQTALILAEVLGVPFDELAKHTTENAFRVFSKMK</sequence>
<accession>A0A1R0F7A3</accession>
<dbReference type="OrthoDB" id="9810005at2"/>
<proteinExistence type="inferred from homology"/>
<dbReference type="FunFam" id="3.20.20.140:FF:000005">
    <property type="entry name" value="TatD family hydrolase"/>
    <property type="match status" value="1"/>
</dbReference>
<keyword evidence="6" id="KW-1185">Reference proteome</keyword>
<evidence type="ECO:0000256" key="4">
    <source>
        <dbReference type="PIRSR" id="PIRSR005902-1"/>
    </source>
</evidence>
<dbReference type="PANTHER" id="PTHR46124:SF2">
    <property type="entry name" value="D-AMINOACYL-TRNA DEACYLASE"/>
    <property type="match status" value="1"/>
</dbReference>
<dbReference type="EC" id="3.1.21.-" evidence="5"/>
<keyword evidence="3 5" id="KW-0378">Hydrolase</keyword>
<evidence type="ECO:0000313" key="6">
    <source>
        <dbReference type="Proteomes" id="UP000187344"/>
    </source>
</evidence>
<dbReference type="InterPro" id="IPR018228">
    <property type="entry name" value="DNase_TatD-rel_CS"/>
</dbReference>
<dbReference type="GO" id="GO:0004536">
    <property type="term" value="F:DNA nuclease activity"/>
    <property type="evidence" value="ECO:0007669"/>
    <property type="project" value="InterPro"/>
</dbReference>
<keyword evidence="2 4" id="KW-0479">Metal-binding</keyword>
<dbReference type="InterPro" id="IPR015991">
    <property type="entry name" value="TatD/YcfH-like"/>
</dbReference>
<dbReference type="GO" id="GO:0005829">
    <property type="term" value="C:cytosol"/>
    <property type="evidence" value="ECO:0007669"/>
    <property type="project" value="TreeGrafter"/>
</dbReference>
<reference evidence="5 6" key="1">
    <citation type="submission" date="2016-12" db="EMBL/GenBank/DDBJ databases">
        <title>Comparative genomics of Bartonella apis.</title>
        <authorList>
            <person name="Engel P."/>
        </authorList>
    </citation>
    <scope>NUCLEOTIDE SEQUENCE [LARGE SCALE GENOMIC DNA]</scope>
    <source>
        <strain evidence="5 6">PEB0149</strain>
    </source>
</reference>
<dbReference type="CDD" id="cd01310">
    <property type="entry name" value="TatD_DNAse"/>
    <property type="match status" value="1"/>
</dbReference>
<comment type="similarity">
    <text evidence="1">Belongs to the metallo-dependent hydrolases superfamily. TatD-type hydrolase family.</text>
</comment>
<evidence type="ECO:0000313" key="5">
    <source>
        <dbReference type="EMBL" id="OLY42838.1"/>
    </source>
</evidence>
<evidence type="ECO:0000256" key="2">
    <source>
        <dbReference type="ARBA" id="ARBA00022723"/>
    </source>
</evidence>
<evidence type="ECO:0000256" key="3">
    <source>
        <dbReference type="ARBA" id="ARBA00022801"/>
    </source>
</evidence>
<dbReference type="Gene3D" id="3.20.20.140">
    <property type="entry name" value="Metal-dependent hydrolases"/>
    <property type="match status" value="1"/>
</dbReference>
<dbReference type="EMBL" id="LXYT01000003">
    <property type="protein sequence ID" value="OLY42838.1"/>
    <property type="molecule type" value="Genomic_DNA"/>
</dbReference>
<feature type="binding site" evidence="4">
    <location>
        <position position="204"/>
    </location>
    <ligand>
        <name>a divalent metal cation</name>
        <dbReference type="ChEBI" id="CHEBI:60240"/>
        <label>1</label>
    </ligand>
</feature>
<evidence type="ECO:0000256" key="1">
    <source>
        <dbReference type="ARBA" id="ARBA00009275"/>
    </source>
</evidence>
<feature type="binding site" evidence="4">
    <location>
        <position position="92"/>
    </location>
    <ligand>
        <name>a divalent metal cation</name>
        <dbReference type="ChEBI" id="CHEBI:60240"/>
        <label>1</label>
    </ligand>
</feature>
<feature type="binding site" evidence="4">
    <location>
        <position position="8"/>
    </location>
    <ligand>
        <name>a divalent metal cation</name>
        <dbReference type="ChEBI" id="CHEBI:60240"/>
        <label>1</label>
    </ligand>
</feature>
<dbReference type="PROSITE" id="PS01137">
    <property type="entry name" value="TATD_1"/>
    <property type="match status" value="1"/>
</dbReference>
<dbReference type="NCBIfam" id="TIGR00010">
    <property type="entry name" value="YchF/TatD family DNA exonuclease"/>
    <property type="match status" value="1"/>
</dbReference>
<name>A0A1R0F7A3_9HYPH</name>
<comment type="caution">
    <text evidence="5">The sequence shown here is derived from an EMBL/GenBank/DDBJ whole genome shotgun (WGS) entry which is preliminary data.</text>
</comment>
<gene>
    <name evidence="5" type="ORF">PEB0149_002500</name>
</gene>
<dbReference type="AlphaFoldDB" id="A0A1R0F7A3"/>
<protein>
    <submittedName>
        <fullName evidence="5">TatD DNase family protein</fullName>
        <ecNumber evidence="5">3.1.21.-</ecNumber>
    </submittedName>
</protein>
<dbReference type="PANTHER" id="PTHR46124">
    <property type="entry name" value="D-AMINOACYL-TRNA DEACYLASE"/>
    <property type="match status" value="1"/>
</dbReference>
<dbReference type="GO" id="GO:0046872">
    <property type="term" value="F:metal ion binding"/>
    <property type="evidence" value="ECO:0007669"/>
    <property type="project" value="UniProtKB-KW"/>
</dbReference>
<dbReference type="InterPro" id="IPR001130">
    <property type="entry name" value="TatD-like"/>
</dbReference>
<dbReference type="SUPFAM" id="SSF51556">
    <property type="entry name" value="Metallo-dependent hydrolases"/>
    <property type="match status" value="1"/>
</dbReference>